<evidence type="ECO:0000313" key="2">
    <source>
        <dbReference type="EMBL" id="TYC10413.1"/>
    </source>
</evidence>
<name>A0A5D0TXW1_9ACTN</name>
<dbReference type="RefSeq" id="WP_148353666.1">
    <property type="nucleotide sequence ID" value="NZ_JBHSBF010000006.1"/>
</dbReference>
<dbReference type="Proteomes" id="UP000322634">
    <property type="component" value="Unassembled WGS sequence"/>
</dbReference>
<dbReference type="EMBL" id="VSFF01000012">
    <property type="protein sequence ID" value="TYC10413.1"/>
    <property type="molecule type" value="Genomic_DNA"/>
</dbReference>
<comment type="caution">
    <text evidence="2">The sequence shown here is derived from an EMBL/GenBank/DDBJ whole genome shotgun (WGS) entry which is preliminary data.</text>
</comment>
<keyword evidence="1" id="KW-0812">Transmembrane</keyword>
<dbReference type="AlphaFoldDB" id="A0A5D0TXW1"/>
<accession>A0A5D0TXW1</accession>
<evidence type="ECO:0008006" key="4">
    <source>
        <dbReference type="Google" id="ProtNLM"/>
    </source>
</evidence>
<keyword evidence="3" id="KW-1185">Reference proteome</keyword>
<gene>
    <name evidence="2" type="ORF">FXF65_31425</name>
</gene>
<keyword evidence="1" id="KW-1133">Transmembrane helix</keyword>
<sequence>MNEIEERLGRAIDAAVATVRPEDLRPLSAPEAGTSRPRRAARHWAPVAAVLMVVMVVTGAVLVTRQNDQAPDTRPVSAATRYLLALPPSEGPDVHDQVRIVDPYSGRTLQRVSTPRGAGRWSGAAGTADNRTFFLLATPDDGERGPDRLYRLRIDDRGRVAVLAPLPGGDLPGGSVGRLTASADAGTLAFTVDTSRGPERPSVRVNVQNVASGQRTAWDLTGHAEYLSLSADGRGLAFAWFSTPAGDGIRMLDTGAPAGDLSVRSRRVVSIPGPLDEVKNLWLRIEGGVLLVESEQASRARLLEVSPTTGAVTATLLERAAFSVSCRTGDGRYLLLSTGGATQWLDLRGGRAVVVRDTGDVVNREVVC</sequence>
<feature type="transmembrane region" description="Helical" evidence="1">
    <location>
        <begin position="44"/>
        <end position="63"/>
    </location>
</feature>
<protein>
    <recommendedName>
        <fullName evidence="4">WD40 repeat domain-containing protein</fullName>
    </recommendedName>
</protein>
<reference evidence="2 3" key="1">
    <citation type="submission" date="2019-08" db="EMBL/GenBank/DDBJ databases">
        <title>Actinomadura sp. nov. CYP1-5 isolated from mountain soil.</title>
        <authorList>
            <person name="Songsumanus A."/>
            <person name="Kuncharoen N."/>
            <person name="Kudo T."/>
            <person name="Yuki M."/>
            <person name="Igarashi Y."/>
            <person name="Tanasupawat S."/>
        </authorList>
    </citation>
    <scope>NUCLEOTIDE SEQUENCE [LARGE SCALE GENOMIC DNA]</scope>
    <source>
        <strain evidence="2 3">GKU157</strain>
    </source>
</reference>
<organism evidence="2 3">
    <name type="scientific">Actinomadura syzygii</name>
    <dbReference type="NCBI Taxonomy" id="1427538"/>
    <lineage>
        <taxon>Bacteria</taxon>
        <taxon>Bacillati</taxon>
        <taxon>Actinomycetota</taxon>
        <taxon>Actinomycetes</taxon>
        <taxon>Streptosporangiales</taxon>
        <taxon>Thermomonosporaceae</taxon>
        <taxon>Actinomadura</taxon>
    </lineage>
</organism>
<proteinExistence type="predicted"/>
<dbReference type="InterPro" id="IPR011044">
    <property type="entry name" value="Quino_amine_DH_bsu"/>
</dbReference>
<dbReference type="OrthoDB" id="3459736at2"/>
<evidence type="ECO:0000313" key="3">
    <source>
        <dbReference type="Proteomes" id="UP000322634"/>
    </source>
</evidence>
<evidence type="ECO:0000256" key="1">
    <source>
        <dbReference type="SAM" id="Phobius"/>
    </source>
</evidence>
<dbReference type="SUPFAM" id="SSF50969">
    <property type="entry name" value="YVTN repeat-like/Quinoprotein amine dehydrogenase"/>
    <property type="match status" value="1"/>
</dbReference>
<keyword evidence="1" id="KW-0472">Membrane</keyword>